<keyword evidence="4" id="KW-0808">Transferase</keyword>
<dbReference type="GO" id="GO:0009927">
    <property type="term" value="F:histidine phosphotransfer kinase activity"/>
    <property type="evidence" value="ECO:0007669"/>
    <property type="project" value="TreeGrafter"/>
</dbReference>
<evidence type="ECO:0000256" key="3">
    <source>
        <dbReference type="ARBA" id="ARBA00022553"/>
    </source>
</evidence>
<dbReference type="InterPro" id="IPR003661">
    <property type="entry name" value="HisK_dim/P_dom"/>
</dbReference>
<reference evidence="9 10" key="1">
    <citation type="journal article" date="2015" name="Nature">
        <title>rRNA introns, odd ribosomes, and small enigmatic genomes across a large radiation of phyla.</title>
        <authorList>
            <person name="Brown C.T."/>
            <person name="Hug L.A."/>
            <person name="Thomas B.C."/>
            <person name="Sharon I."/>
            <person name="Castelle C.J."/>
            <person name="Singh A."/>
            <person name="Wilkins M.J."/>
            <person name="Williams K.H."/>
            <person name="Banfield J.F."/>
        </authorList>
    </citation>
    <scope>NUCLEOTIDE SEQUENCE [LARGE SCALE GENOMIC DNA]</scope>
</reference>
<keyword evidence="6" id="KW-0902">Two-component regulatory system</keyword>
<organism evidence="9 10">
    <name type="scientific">Candidatus Wolfebacteria bacterium GW2011_GWA2_47_9b</name>
    <dbReference type="NCBI Taxonomy" id="1619005"/>
    <lineage>
        <taxon>Bacteria</taxon>
        <taxon>Candidatus Wolfeibacteriota</taxon>
    </lineage>
</organism>
<dbReference type="InterPro" id="IPR036890">
    <property type="entry name" value="HATPase_C_sf"/>
</dbReference>
<dbReference type="SUPFAM" id="SSF55874">
    <property type="entry name" value="ATPase domain of HSP90 chaperone/DNA topoisomerase II/histidine kinase"/>
    <property type="match status" value="1"/>
</dbReference>
<dbReference type="PANTHER" id="PTHR43047">
    <property type="entry name" value="TWO-COMPONENT HISTIDINE PROTEIN KINASE"/>
    <property type="match status" value="1"/>
</dbReference>
<dbReference type="InterPro" id="IPR005467">
    <property type="entry name" value="His_kinase_dom"/>
</dbReference>
<feature type="transmembrane region" description="Helical" evidence="7">
    <location>
        <begin position="188"/>
        <end position="209"/>
    </location>
</feature>
<sequence>MVIDYAKKGVEFIRKYPGILSSLILIVLIPLALYANVQFTIDQFDANINTIVRGKAFLTEKVLDTFMFEYVERPDLKDKIREVIESNPEITAIEVLTQKDKELVSAVSIVREHKNLSNQTVQALETAGLLAWQNNEATGFLSTDNDVRQWNVVKPFYDNQNEKVGLVRLTISLQETDAARNMAIRNSYTIMVFAVLLVIILVINHTRFVKFSVSLSKLREVDKMKDEFISMAAHELKTPVVVMKGYAEILQQSAVHLTEEQKMDRLKAIVSYADNLMSLISDILDVSRIEQNRLVLDVRDESPYEVIKEVVDTIQLSAEQKGLVVAYEDKTQLEPAILSIDTKRLRQIMINLVGNAIKYTEKGTIRIGTRIDKMHKRFIISVEDSGLGMSAEAQRSLFQKFYRVKTEHTESIAGTGLGLWITKALCEAMGGVISVESMEGVGSKFIIALPLKKGEGEAI</sequence>
<dbReference type="PRINTS" id="PR00344">
    <property type="entry name" value="BCTRLSENSOR"/>
</dbReference>
<evidence type="ECO:0000259" key="8">
    <source>
        <dbReference type="PROSITE" id="PS50109"/>
    </source>
</evidence>
<evidence type="ECO:0000256" key="7">
    <source>
        <dbReference type="SAM" id="Phobius"/>
    </source>
</evidence>
<evidence type="ECO:0000313" key="9">
    <source>
        <dbReference type="EMBL" id="KKU89630.1"/>
    </source>
</evidence>
<dbReference type="Pfam" id="PF02518">
    <property type="entry name" value="HATPase_c"/>
    <property type="match status" value="1"/>
</dbReference>
<evidence type="ECO:0000256" key="4">
    <source>
        <dbReference type="ARBA" id="ARBA00022679"/>
    </source>
</evidence>
<keyword evidence="7" id="KW-0472">Membrane</keyword>
<keyword evidence="3" id="KW-0597">Phosphoprotein</keyword>
<feature type="transmembrane region" description="Helical" evidence="7">
    <location>
        <begin position="16"/>
        <end position="35"/>
    </location>
</feature>
<dbReference type="GO" id="GO:0000155">
    <property type="term" value="F:phosphorelay sensor kinase activity"/>
    <property type="evidence" value="ECO:0007669"/>
    <property type="project" value="InterPro"/>
</dbReference>
<feature type="domain" description="Histidine kinase" evidence="8">
    <location>
        <begin position="231"/>
        <end position="453"/>
    </location>
</feature>
<name>A0A0G1X5F3_9BACT</name>
<dbReference type="EMBL" id="LCPB01000011">
    <property type="protein sequence ID" value="KKU89630.1"/>
    <property type="molecule type" value="Genomic_DNA"/>
</dbReference>
<dbReference type="PROSITE" id="PS50109">
    <property type="entry name" value="HIS_KIN"/>
    <property type="match status" value="1"/>
</dbReference>
<dbReference type="GO" id="GO:0005886">
    <property type="term" value="C:plasma membrane"/>
    <property type="evidence" value="ECO:0007669"/>
    <property type="project" value="TreeGrafter"/>
</dbReference>
<evidence type="ECO:0000256" key="5">
    <source>
        <dbReference type="ARBA" id="ARBA00022777"/>
    </source>
</evidence>
<dbReference type="SMART" id="SM00388">
    <property type="entry name" value="HisKA"/>
    <property type="match status" value="1"/>
</dbReference>
<dbReference type="InterPro" id="IPR036097">
    <property type="entry name" value="HisK_dim/P_sf"/>
</dbReference>
<dbReference type="FunFam" id="1.10.287.130:FF:000001">
    <property type="entry name" value="Two-component sensor histidine kinase"/>
    <property type="match status" value="1"/>
</dbReference>
<evidence type="ECO:0000313" key="10">
    <source>
        <dbReference type="Proteomes" id="UP000033882"/>
    </source>
</evidence>
<evidence type="ECO:0000256" key="1">
    <source>
        <dbReference type="ARBA" id="ARBA00000085"/>
    </source>
</evidence>
<dbReference type="SUPFAM" id="SSF47384">
    <property type="entry name" value="Homodimeric domain of signal transducing histidine kinase"/>
    <property type="match status" value="1"/>
</dbReference>
<keyword evidence="5 9" id="KW-0418">Kinase</keyword>
<dbReference type="CDD" id="cd16922">
    <property type="entry name" value="HATPase_EvgS-ArcB-TorS-like"/>
    <property type="match status" value="1"/>
</dbReference>
<dbReference type="Gene3D" id="1.10.287.130">
    <property type="match status" value="1"/>
</dbReference>
<dbReference type="Proteomes" id="UP000033882">
    <property type="component" value="Unassembled WGS sequence"/>
</dbReference>
<dbReference type="EC" id="2.7.13.3" evidence="2"/>
<dbReference type="Gene3D" id="3.30.565.10">
    <property type="entry name" value="Histidine kinase-like ATPase, C-terminal domain"/>
    <property type="match status" value="1"/>
</dbReference>
<gene>
    <name evidence="9" type="ORF">UY19_C0011G0035</name>
</gene>
<dbReference type="PANTHER" id="PTHR43047:SF72">
    <property type="entry name" value="OSMOSENSING HISTIDINE PROTEIN KINASE SLN1"/>
    <property type="match status" value="1"/>
</dbReference>
<comment type="catalytic activity">
    <reaction evidence="1">
        <text>ATP + protein L-histidine = ADP + protein N-phospho-L-histidine.</text>
        <dbReference type="EC" id="2.7.13.3"/>
    </reaction>
</comment>
<dbReference type="InterPro" id="IPR004358">
    <property type="entry name" value="Sig_transdc_His_kin-like_C"/>
</dbReference>
<dbReference type="FunFam" id="3.30.565.10:FF:000010">
    <property type="entry name" value="Sensor histidine kinase RcsC"/>
    <property type="match status" value="1"/>
</dbReference>
<dbReference type="SMART" id="SM00387">
    <property type="entry name" value="HATPase_c"/>
    <property type="match status" value="1"/>
</dbReference>
<protein>
    <recommendedName>
        <fullName evidence="2">histidine kinase</fullName>
        <ecNumber evidence="2">2.7.13.3</ecNumber>
    </recommendedName>
</protein>
<evidence type="ECO:0000256" key="6">
    <source>
        <dbReference type="ARBA" id="ARBA00023012"/>
    </source>
</evidence>
<keyword evidence="7" id="KW-1133">Transmembrane helix</keyword>
<accession>A0A0G1X5F3</accession>
<keyword evidence="7" id="KW-0812">Transmembrane</keyword>
<evidence type="ECO:0000256" key="2">
    <source>
        <dbReference type="ARBA" id="ARBA00012438"/>
    </source>
</evidence>
<proteinExistence type="predicted"/>
<dbReference type="CDD" id="cd00082">
    <property type="entry name" value="HisKA"/>
    <property type="match status" value="1"/>
</dbReference>
<dbReference type="AlphaFoldDB" id="A0A0G1X5F3"/>
<comment type="caution">
    <text evidence="9">The sequence shown here is derived from an EMBL/GenBank/DDBJ whole genome shotgun (WGS) entry which is preliminary data.</text>
</comment>
<dbReference type="Pfam" id="PF00512">
    <property type="entry name" value="HisKA"/>
    <property type="match status" value="1"/>
</dbReference>
<dbReference type="InterPro" id="IPR003594">
    <property type="entry name" value="HATPase_dom"/>
</dbReference>